<organism evidence="2 3">
    <name type="scientific">Acrasis kona</name>
    <dbReference type="NCBI Taxonomy" id="1008807"/>
    <lineage>
        <taxon>Eukaryota</taxon>
        <taxon>Discoba</taxon>
        <taxon>Heterolobosea</taxon>
        <taxon>Tetramitia</taxon>
        <taxon>Eutetramitia</taxon>
        <taxon>Acrasidae</taxon>
        <taxon>Acrasis</taxon>
    </lineage>
</organism>
<dbReference type="Proteomes" id="UP001431209">
    <property type="component" value="Unassembled WGS sequence"/>
</dbReference>
<comment type="caution">
    <text evidence="2">The sequence shown here is derived from an EMBL/GenBank/DDBJ whole genome shotgun (WGS) entry which is preliminary data.</text>
</comment>
<proteinExistence type="inferred from homology"/>
<reference evidence="2 3" key="1">
    <citation type="submission" date="2024-03" db="EMBL/GenBank/DDBJ databases">
        <title>The Acrasis kona genome and developmental transcriptomes reveal deep origins of eukaryotic multicellular pathways.</title>
        <authorList>
            <person name="Sheikh S."/>
            <person name="Fu C.-J."/>
            <person name="Brown M.W."/>
            <person name="Baldauf S.L."/>
        </authorList>
    </citation>
    <scope>NUCLEOTIDE SEQUENCE [LARGE SCALE GENOMIC DNA]</scope>
    <source>
        <strain evidence="2 3">ATCC MYA-3509</strain>
    </source>
</reference>
<sequence>MNLDIVIKKADRTFFPGEKVRGVVRLTSKSETKHGGLKLQADGEVAFQYTGSSNMNVFDVVMNSFKPIKLIEFVTDLAPAGKIPEGVTEIPFEFVLKNQLYETYHGVYLSVRYKINVDMKMGIFTRDIKKFAEFVVHNPGQGYEQGMELKKEPREFVMSPSSLQNVKRNLITSVPEYKISGRLSTTRCDLSEPFEGELKVESTAVLIKSIELQLVRVETCSVAEGGSSIKEATEIQNLQIVEGNPIKNVNIPIYMVLPRLFTSPFLMGNNFKVEFEANLIVLFENGHQITENFPIHTYRRPRK</sequence>
<name>A0AAW2YPR0_9EUKA</name>
<accession>A0AAW2YPR0</accession>
<evidence type="ECO:0000256" key="1">
    <source>
        <dbReference type="ARBA" id="ARBA00009100"/>
    </source>
</evidence>
<dbReference type="EMBL" id="JAOPGA020000512">
    <property type="protein sequence ID" value="KAL0479210.1"/>
    <property type="molecule type" value="Genomic_DNA"/>
</dbReference>
<dbReference type="GO" id="GO:0006886">
    <property type="term" value="P:intracellular protein transport"/>
    <property type="evidence" value="ECO:0007669"/>
    <property type="project" value="InterPro"/>
</dbReference>
<gene>
    <name evidence="2" type="ORF">AKO1_008046</name>
</gene>
<dbReference type="Pfam" id="PF03643">
    <property type="entry name" value="Vps26"/>
    <property type="match status" value="1"/>
</dbReference>
<dbReference type="PANTHER" id="PTHR12233">
    <property type="entry name" value="VACUOLAR PROTEIN SORTING 26 RELATED"/>
    <property type="match status" value="1"/>
</dbReference>
<dbReference type="SUPFAM" id="SSF81296">
    <property type="entry name" value="E set domains"/>
    <property type="match status" value="1"/>
</dbReference>
<dbReference type="AlphaFoldDB" id="A0AAW2YPR0"/>
<dbReference type="InterPro" id="IPR028934">
    <property type="entry name" value="Vps26-related"/>
</dbReference>
<evidence type="ECO:0000313" key="3">
    <source>
        <dbReference type="Proteomes" id="UP001431209"/>
    </source>
</evidence>
<protein>
    <submittedName>
        <fullName evidence="2">Vacuolar protein sorting protein VPS26</fullName>
    </submittedName>
</protein>
<dbReference type="Gene3D" id="2.60.40.640">
    <property type="match status" value="2"/>
</dbReference>
<dbReference type="InterPro" id="IPR014752">
    <property type="entry name" value="Arrestin-like_C"/>
</dbReference>
<dbReference type="InterPro" id="IPR014756">
    <property type="entry name" value="Ig_E-set"/>
</dbReference>
<comment type="similarity">
    <text evidence="1">Belongs to the VPS26 family.</text>
</comment>
<evidence type="ECO:0000313" key="2">
    <source>
        <dbReference type="EMBL" id="KAL0479210.1"/>
    </source>
</evidence>
<keyword evidence="3" id="KW-1185">Reference proteome</keyword>